<dbReference type="InterPro" id="IPR016155">
    <property type="entry name" value="Mopterin_synth/thiamin_S_b"/>
</dbReference>
<evidence type="ECO:0000313" key="1">
    <source>
        <dbReference type="EMBL" id="TBN06349.1"/>
    </source>
</evidence>
<name>A0A4Q9FGG0_9FLAO</name>
<reference evidence="1 2" key="1">
    <citation type="submission" date="2019-02" db="EMBL/GenBank/DDBJ databases">
        <title>Hyunsoonleella sp., isolated from marine sediment.</title>
        <authorList>
            <person name="Liu B.-T."/>
        </authorList>
    </citation>
    <scope>NUCLEOTIDE SEQUENCE [LARGE SCALE GENOMIC DNA]</scope>
    <source>
        <strain evidence="1 2">T58</strain>
    </source>
</reference>
<dbReference type="Gene3D" id="3.10.20.30">
    <property type="match status" value="1"/>
</dbReference>
<dbReference type="Pfam" id="PF02597">
    <property type="entry name" value="ThiS"/>
    <property type="match status" value="1"/>
</dbReference>
<evidence type="ECO:0000313" key="2">
    <source>
        <dbReference type="Proteomes" id="UP000291142"/>
    </source>
</evidence>
<dbReference type="SUPFAM" id="SSF54285">
    <property type="entry name" value="MoaD/ThiS"/>
    <property type="match status" value="1"/>
</dbReference>
<dbReference type="InterPro" id="IPR012675">
    <property type="entry name" value="Beta-grasp_dom_sf"/>
</dbReference>
<sequence>MLITIKYFGQIAEVTQKDEEQLEVSEGLVSGLLSVLNSKYSDLKNKDFQIAQHQELVALDTELTGAEIALLPPFSGG</sequence>
<organism evidence="1 2">
    <name type="scientific">Hyunsoonleella flava</name>
    <dbReference type="NCBI Taxonomy" id="2527939"/>
    <lineage>
        <taxon>Bacteria</taxon>
        <taxon>Pseudomonadati</taxon>
        <taxon>Bacteroidota</taxon>
        <taxon>Flavobacteriia</taxon>
        <taxon>Flavobacteriales</taxon>
        <taxon>Flavobacteriaceae</taxon>
    </lineage>
</organism>
<dbReference type="RefSeq" id="WP_130962339.1">
    <property type="nucleotide sequence ID" value="NZ_SIRT01000001.1"/>
</dbReference>
<gene>
    <name evidence="1" type="ORF">EYD45_00235</name>
</gene>
<dbReference type="AlphaFoldDB" id="A0A4Q9FGG0"/>
<keyword evidence="2" id="KW-1185">Reference proteome</keyword>
<accession>A0A4Q9FGG0</accession>
<dbReference type="OrthoDB" id="1191081at2"/>
<protein>
    <submittedName>
        <fullName evidence="1">MoaD/ThiS family protein</fullName>
    </submittedName>
</protein>
<dbReference type="EMBL" id="SIRT01000001">
    <property type="protein sequence ID" value="TBN06349.1"/>
    <property type="molecule type" value="Genomic_DNA"/>
</dbReference>
<dbReference type="InterPro" id="IPR003749">
    <property type="entry name" value="ThiS/MoaD-like"/>
</dbReference>
<comment type="caution">
    <text evidence="1">The sequence shown here is derived from an EMBL/GenBank/DDBJ whole genome shotgun (WGS) entry which is preliminary data.</text>
</comment>
<dbReference type="CDD" id="cd00754">
    <property type="entry name" value="Ubl_MoaD"/>
    <property type="match status" value="1"/>
</dbReference>
<proteinExistence type="predicted"/>
<dbReference type="Proteomes" id="UP000291142">
    <property type="component" value="Unassembled WGS sequence"/>
</dbReference>